<organism evidence="2 3">
    <name type="scientific">Hibiscus sabdariffa</name>
    <name type="common">roselle</name>
    <dbReference type="NCBI Taxonomy" id="183260"/>
    <lineage>
        <taxon>Eukaryota</taxon>
        <taxon>Viridiplantae</taxon>
        <taxon>Streptophyta</taxon>
        <taxon>Embryophyta</taxon>
        <taxon>Tracheophyta</taxon>
        <taxon>Spermatophyta</taxon>
        <taxon>Magnoliopsida</taxon>
        <taxon>eudicotyledons</taxon>
        <taxon>Gunneridae</taxon>
        <taxon>Pentapetalae</taxon>
        <taxon>rosids</taxon>
        <taxon>malvids</taxon>
        <taxon>Malvales</taxon>
        <taxon>Malvaceae</taxon>
        <taxon>Malvoideae</taxon>
        <taxon>Hibiscus</taxon>
    </lineage>
</organism>
<evidence type="ECO:0000256" key="1">
    <source>
        <dbReference type="SAM" id="SignalP"/>
    </source>
</evidence>
<feature type="signal peptide" evidence="1">
    <location>
        <begin position="1"/>
        <end position="21"/>
    </location>
</feature>
<reference evidence="2 3" key="1">
    <citation type="journal article" date="2024" name="G3 (Bethesda)">
        <title>Genome assembly of Hibiscus sabdariffa L. provides insights into metabolisms of medicinal natural products.</title>
        <authorList>
            <person name="Kim T."/>
        </authorList>
    </citation>
    <scope>NUCLEOTIDE SEQUENCE [LARGE SCALE GENOMIC DNA]</scope>
    <source>
        <strain evidence="2">TK-2024</strain>
        <tissue evidence="2">Old leaves</tissue>
    </source>
</reference>
<proteinExistence type="predicted"/>
<comment type="caution">
    <text evidence="2">The sequence shown here is derived from an EMBL/GenBank/DDBJ whole genome shotgun (WGS) entry which is preliminary data.</text>
</comment>
<sequence length="183" mass="20135">MGWKLASLGFVLAADCWPSEALVVVARVTWVAYCLFCSAIQSPLASAIGLCGATQFFYLKYGARIARGYDQETVFLRYGFQIVVIYQLEPPFEDLISNRSVNARFMGCCLSNLGFGLFGLANIFSQSFCASLLACRERTMLELESSDSKLVKNVFVSSSVNHSGSIRKAKLLVLQQLNILTNG</sequence>
<accession>A0ABR2PUN7</accession>
<keyword evidence="3" id="KW-1185">Reference proteome</keyword>
<dbReference type="Proteomes" id="UP001396334">
    <property type="component" value="Unassembled WGS sequence"/>
</dbReference>
<name>A0ABR2PUN7_9ROSI</name>
<evidence type="ECO:0000313" key="2">
    <source>
        <dbReference type="EMBL" id="KAK8991982.1"/>
    </source>
</evidence>
<protein>
    <submittedName>
        <fullName evidence="2">Uncharacterized protein</fullName>
    </submittedName>
</protein>
<keyword evidence="1" id="KW-0732">Signal</keyword>
<gene>
    <name evidence="2" type="ORF">V6N11_044875</name>
</gene>
<dbReference type="EMBL" id="JBBPBN010000051">
    <property type="protein sequence ID" value="KAK8991982.1"/>
    <property type="molecule type" value="Genomic_DNA"/>
</dbReference>
<evidence type="ECO:0000313" key="3">
    <source>
        <dbReference type="Proteomes" id="UP001396334"/>
    </source>
</evidence>
<feature type="chain" id="PRO_5045085001" evidence="1">
    <location>
        <begin position="22"/>
        <end position="183"/>
    </location>
</feature>